<gene>
    <name evidence="9" type="ORF">FA09DRAFT_331980</name>
</gene>
<dbReference type="EMBL" id="KZ819303">
    <property type="protein sequence ID" value="PWN95660.1"/>
    <property type="molecule type" value="Genomic_DNA"/>
</dbReference>
<keyword evidence="10" id="KW-1185">Reference proteome</keyword>
<accession>A0A316Z1K0</accession>
<comment type="subcellular location">
    <subcellularLocation>
        <location evidence="1">Endoplasmic reticulum membrane</location>
        <topology evidence="1">Multi-pass membrane protein</topology>
    </subcellularLocation>
</comment>
<organism evidence="9 10">
    <name type="scientific">Tilletiopsis washingtonensis</name>
    <dbReference type="NCBI Taxonomy" id="58919"/>
    <lineage>
        <taxon>Eukaryota</taxon>
        <taxon>Fungi</taxon>
        <taxon>Dikarya</taxon>
        <taxon>Basidiomycota</taxon>
        <taxon>Ustilaginomycotina</taxon>
        <taxon>Exobasidiomycetes</taxon>
        <taxon>Entylomatales</taxon>
        <taxon>Entylomatales incertae sedis</taxon>
        <taxon>Tilletiopsis</taxon>
    </lineage>
</organism>
<dbReference type="PANTHER" id="PTHR19315">
    <property type="entry name" value="ER MEMBRANE PROTEIN COMPLEX SUBUNIT 4"/>
    <property type="match status" value="1"/>
</dbReference>
<keyword evidence="7 8" id="KW-0472">Membrane</keyword>
<keyword evidence="4 8" id="KW-0812">Transmembrane</keyword>
<feature type="transmembrane region" description="Helical" evidence="8">
    <location>
        <begin position="99"/>
        <end position="120"/>
    </location>
</feature>
<dbReference type="InterPro" id="IPR009445">
    <property type="entry name" value="TMEM85/Emc4"/>
</dbReference>
<keyword evidence="6 8" id="KW-1133">Transmembrane helix</keyword>
<evidence type="ECO:0000256" key="5">
    <source>
        <dbReference type="ARBA" id="ARBA00022824"/>
    </source>
</evidence>
<keyword evidence="5" id="KW-0256">Endoplasmic reticulum</keyword>
<evidence type="ECO:0000256" key="8">
    <source>
        <dbReference type="SAM" id="Phobius"/>
    </source>
</evidence>
<evidence type="ECO:0000256" key="7">
    <source>
        <dbReference type="ARBA" id="ARBA00023136"/>
    </source>
</evidence>
<dbReference type="GO" id="GO:0005789">
    <property type="term" value="C:endoplasmic reticulum membrane"/>
    <property type="evidence" value="ECO:0007669"/>
    <property type="project" value="UniProtKB-SubCell"/>
</dbReference>
<evidence type="ECO:0000256" key="1">
    <source>
        <dbReference type="ARBA" id="ARBA00004477"/>
    </source>
</evidence>
<comment type="similarity">
    <text evidence="2">Belongs to the EMC4 family.</text>
</comment>
<dbReference type="OrthoDB" id="369569at2759"/>
<proteinExistence type="inferred from homology"/>
<evidence type="ECO:0000256" key="4">
    <source>
        <dbReference type="ARBA" id="ARBA00022692"/>
    </source>
</evidence>
<name>A0A316Z1K0_9BASI</name>
<dbReference type="STRING" id="58919.A0A316Z1K0"/>
<evidence type="ECO:0000256" key="3">
    <source>
        <dbReference type="ARBA" id="ARBA00020820"/>
    </source>
</evidence>
<dbReference type="RefSeq" id="XP_025595939.1">
    <property type="nucleotide sequence ID" value="XM_025743261.1"/>
</dbReference>
<dbReference type="Pfam" id="PF06417">
    <property type="entry name" value="EMC4"/>
    <property type="match status" value="1"/>
</dbReference>
<sequence>MRDHRTSERPPLPPSTRCRINWADTRSLDDVCAASSASNALAPSHATLDPPGYVAAATSRKSTPKPRAAPTPESIAALKAKKAWDVAFGPAKNLPMNAFMLYMSGAGVQIFSMMVVGMLLTNPIKAALGVQGAFAPLSTPSQPHALLPQKLAFLGAQALCFALGVWKCAGMGLLPTASSDWLAWRAPRLPLEFSPLYS</sequence>
<evidence type="ECO:0000313" key="10">
    <source>
        <dbReference type="Proteomes" id="UP000245946"/>
    </source>
</evidence>
<feature type="transmembrane region" description="Helical" evidence="8">
    <location>
        <begin position="151"/>
        <end position="169"/>
    </location>
</feature>
<evidence type="ECO:0000313" key="9">
    <source>
        <dbReference type="EMBL" id="PWN95660.1"/>
    </source>
</evidence>
<dbReference type="GeneID" id="37270805"/>
<evidence type="ECO:0000256" key="6">
    <source>
        <dbReference type="ARBA" id="ARBA00022989"/>
    </source>
</evidence>
<dbReference type="AlphaFoldDB" id="A0A316Z1K0"/>
<evidence type="ECO:0000256" key="2">
    <source>
        <dbReference type="ARBA" id="ARBA00007715"/>
    </source>
</evidence>
<reference evidence="9 10" key="1">
    <citation type="journal article" date="2018" name="Mol. Biol. Evol.">
        <title>Broad Genomic Sampling Reveals a Smut Pathogenic Ancestry of the Fungal Clade Ustilaginomycotina.</title>
        <authorList>
            <person name="Kijpornyongpan T."/>
            <person name="Mondo S.J."/>
            <person name="Barry K."/>
            <person name="Sandor L."/>
            <person name="Lee J."/>
            <person name="Lipzen A."/>
            <person name="Pangilinan J."/>
            <person name="LaButti K."/>
            <person name="Hainaut M."/>
            <person name="Henrissat B."/>
            <person name="Grigoriev I.V."/>
            <person name="Spatafora J.W."/>
            <person name="Aime M.C."/>
        </authorList>
    </citation>
    <scope>NUCLEOTIDE SEQUENCE [LARGE SCALE GENOMIC DNA]</scope>
    <source>
        <strain evidence="9 10">MCA 4186</strain>
    </source>
</reference>
<dbReference type="Proteomes" id="UP000245946">
    <property type="component" value="Unassembled WGS sequence"/>
</dbReference>
<protein>
    <recommendedName>
        <fullName evidence="3">ER membrane protein complex subunit 4</fullName>
    </recommendedName>
</protein>